<evidence type="ECO:0000313" key="4">
    <source>
        <dbReference type="Proteomes" id="UP000649617"/>
    </source>
</evidence>
<dbReference type="InterPro" id="IPR000719">
    <property type="entry name" value="Prot_kinase_dom"/>
</dbReference>
<dbReference type="PROSITE" id="PS00107">
    <property type="entry name" value="PROTEIN_KINASE_ATP"/>
    <property type="match status" value="1"/>
</dbReference>
<dbReference type="EMBL" id="CAJNIZ010036668">
    <property type="protein sequence ID" value="CAE7566733.1"/>
    <property type="molecule type" value="Genomic_DNA"/>
</dbReference>
<organism evidence="3 4">
    <name type="scientific">Symbiodinium pilosum</name>
    <name type="common">Dinoflagellate</name>
    <dbReference type="NCBI Taxonomy" id="2952"/>
    <lineage>
        <taxon>Eukaryota</taxon>
        <taxon>Sar</taxon>
        <taxon>Alveolata</taxon>
        <taxon>Dinophyceae</taxon>
        <taxon>Suessiales</taxon>
        <taxon>Symbiodiniaceae</taxon>
        <taxon>Symbiodinium</taxon>
    </lineage>
</organism>
<feature type="domain" description="Protein kinase" evidence="2">
    <location>
        <begin position="87"/>
        <end position="390"/>
    </location>
</feature>
<evidence type="ECO:0000256" key="1">
    <source>
        <dbReference type="PROSITE-ProRule" id="PRU10141"/>
    </source>
</evidence>
<gene>
    <name evidence="3" type="primary">cdk4</name>
    <name evidence="3" type="ORF">SPIL2461_LOCUS15217</name>
</gene>
<proteinExistence type="predicted"/>
<dbReference type="Gene3D" id="3.30.200.20">
    <property type="entry name" value="Phosphorylase Kinase, domain 1"/>
    <property type="match status" value="1"/>
</dbReference>
<dbReference type="Proteomes" id="UP000649617">
    <property type="component" value="Unassembled WGS sequence"/>
</dbReference>
<feature type="binding site" evidence="1">
    <location>
        <position position="116"/>
    </location>
    <ligand>
        <name>ATP</name>
        <dbReference type="ChEBI" id="CHEBI:30616"/>
    </ligand>
</feature>
<sequence length="460" mass="50456">MALEDSSDDEYWGSYTTAPQERFTIPQLTQPCRPERPWLDQRDSENLAEGGLPEKEVWGGSSLSTTCSQDATEMQADAVISVENRTFTLHDLLGFGSFGSVWRASCIASGKIVALKEVRSSSHDATEAAMLEAQRLRALRNVIEEDDTACAALPFLLCAGTVVTSTDHRTLLVMEHIPGAPLQQALEAGQLCAGRMHPLAQAFRVAGQMLSQISAAMFHVSKCFFHRDANPHNIMVQVMTGKFRFGLIDFGLAVDSAQWSAGGWRTAGAAGDGRFWTESSWLLFSHGSEALAIAEDLQSEYACMIDLHSAGLSVLQTLLVLAFGEEGSLVATMWKEEAEVFLALESLVNVWKQYWRYASDKWQEVLDAFNQDARADVKSKLAQELAHSVFGAYFHRLRAALEQVLASLKSFCANPGGSCQLGSADLALRVIEALLLMISAGRPRRGRAGWKEVKELFAEV</sequence>
<keyword evidence="4" id="KW-1185">Reference proteome</keyword>
<evidence type="ECO:0000259" key="2">
    <source>
        <dbReference type="PROSITE" id="PS50011"/>
    </source>
</evidence>
<protein>
    <submittedName>
        <fullName evidence="3">Cdk4 protein</fullName>
    </submittedName>
</protein>
<dbReference type="SMART" id="SM00220">
    <property type="entry name" value="S_TKc"/>
    <property type="match status" value="1"/>
</dbReference>
<dbReference type="GO" id="GO:0005737">
    <property type="term" value="C:cytoplasm"/>
    <property type="evidence" value="ECO:0007669"/>
    <property type="project" value="TreeGrafter"/>
</dbReference>
<dbReference type="Gene3D" id="1.10.510.10">
    <property type="entry name" value="Transferase(Phosphotransferase) domain 1"/>
    <property type="match status" value="1"/>
</dbReference>
<dbReference type="GO" id="GO:0005524">
    <property type="term" value="F:ATP binding"/>
    <property type="evidence" value="ECO:0007669"/>
    <property type="project" value="UniProtKB-UniRule"/>
</dbReference>
<dbReference type="PROSITE" id="PS50011">
    <property type="entry name" value="PROTEIN_KINASE_DOM"/>
    <property type="match status" value="1"/>
</dbReference>
<dbReference type="AlphaFoldDB" id="A0A812UIJ4"/>
<dbReference type="OrthoDB" id="676979at2759"/>
<keyword evidence="1" id="KW-0067">ATP-binding</keyword>
<dbReference type="PANTHER" id="PTHR44167">
    <property type="entry name" value="OVARIAN-SPECIFIC SERINE/THREONINE-PROTEIN KINASE LOK-RELATED"/>
    <property type="match status" value="1"/>
</dbReference>
<dbReference type="InterPro" id="IPR017441">
    <property type="entry name" value="Protein_kinase_ATP_BS"/>
</dbReference>
<reference evidence="3" key="1">
    <citation type="submission" date="2021-02" db="EMBL/GenBank/DDBJ databases">
        <authorList>
            <person name="Dougan E. K."/>
            <person name="Rhodes N."/>
            <person name="Thang M."/>
            <person name="Chan C."/>
        </authorList>
    </citation>
    <scope>NUCLEOTIDE SEQUENCE</scope>
</reference>
<dbReference type="InterPro" id="IPR011009">
    <property type="entry name" value="Kinase-like_dom_sf"/>
</dbReference>
<dbReference type="GO" id="GO:0004674">
    <property type="term" value="F:protein serine/threonine kinase activity"/>
    <property type="evidence" value="ECO:0007669"/>
    <property type="project" value="TreeGrafter"/>
</dbReference>
<dbReference type="SUPFAM" id="SSF56112">
    <property type="entry name" value="Protein kinase-like (PK-like)"/>
    <property type="match status" value="1"/>
</dbReference>
<dbReference type="GO" id="GO:0005634">
    <property type="term" value="C:nucleus"/>
    <property type="evidence" value="ECO:0007669"/>
    <property type="project" value="TreeGrafter"/>
</dbReference>
<evidence type="ECO:0000313" key="3">
    <source>
        <dbReference type="EMBL" id="CAE7566733.1"/>
    </source>
</evidence>
<dbReference type="PANTHER" id="PTHR44167:SF24">
    <property type="entry name" value="SERINE_THREONINE-PROTEIN KINASE CHK2"/>
    <property type="match status" value="1"/>
</dbReference>
<name>A0A812UIJ4_SYMPI</name>
<dbReference type="GO" id="GO:0044773">
    <property type="term" value="P:mitotic DNA damage checkpoint signaling"/>
    <property type="evidence" value="ECO:0007669"/>
    <property type="project" value="TreeGrafter"/>
</dbReference>
<accession>A0A812UIJ4</accession>
<comment type="caution">
    <text evidence="3">The sequence shown here is derived from an EMBL/GenBank/DDBJ whole genome shotgun (WGS) entry which is preliminary data.</text>
</comment>
<dbReference type="Pfam" id="PF00069">
    <property type="entry name" value="Pkinase"/>
    <property type="match status" value="1"/>
</dbReference>
<keyword evidence="1" id="KW-0547">Nucleotide-binding</keyword>